<dbReference type="EMBL" id="CAJVPQ010001060">
    <property type="protein sequence ID" value="CAG8529922.1"/>
    <property type="molecule type" value="Genomic_DNA"/>
</dbReference>
<sequence length="65" mass="7397">MENLDQKQHLINVSPFLDENKRAVHLAIDIFLSLNSYLLDADEAFVTKIILEVAIGNVNIDRLEC</sequence>
<gene>
    <name evidence="1" type="ORF">FCALED_LOCUS5125</name>
</gene>
<proteinExistence type="predicted"/>
<dbReference type="InterPro" id="IPR053737">
    <property type="entry name" value="Type_II_TA_Toxin"/>
</dbReference>
<reference evidence="1" key="1">
    <citation type="submission" date="2021-06" db="EMBL/GenBank/DDBJ databases">
        <authorList>
            <person name="Kallberg Y."/>
            <person name="Tangrot J."/>
            <person name="Rosling A."/>
        </authorList>
    </citation>
    <scope>NUCLEOTIDE SEQUENCE</scope>
    <source>
        <strain evidence="1">UK204</strain>
    </source>
</reference>
<dbReference type="Proteomes" id="UP000789570">
    <property type="component" value="Unassembled WGS sequence"/>
</dbReference>
<dbReference type="AlphaFoldDB" id="A0A9N9AI85"/>
<comment type="caution">
    <text evidence="1">The sequence shown here is derived from an EMBL/GenBank/DDBJ whole genome shotgun (WGS) entry which is preliminary data.</text>
</comment>
<dbReference type="OrthoDB" id="2406964at2759"/>
<keyword evidence="2" id="KW-1185">Reference proteome</keyword>
<accession>A0A9N9AI85</accession>
<organism evidence="1 2">
    <name type="scientific">Funneliformis caledonium</name>
    <dbReference type="NCBI Taxonomy" id="1117310"/>
    <lineage>
        <taxon>Eukaryota</taxon>
        <taxon>Fungi</taxon>
        <taxon>Fungi incertae sedis</taxon>
        <taxon>Mucoromycota</taxon>
        <taxon>Glomeromycotina</taxon>
        <taxon>Glomeromycetes</taxon>
        <taxon>Glomerales</taxon>
        <taxon>Glomeraceae</taxon>
        <taxon>Funneliformis</taxon>
    </lineage>
</organism>
<name>A0A9N9AI85_9GLOM</name>
<evidence type="ECO:0000313" key="1">
    <source>
        <dbReference type="EMBL" id="CAG8529922.1"/>
    </source>
</evidence>
<evidence type="ECO:0000313" key="2">
    <source>
        <dbReference type="Proteomes" id="UP000789570"/>
    </source>
</evidence>
<dbReference type="Gene3D" id="1.20.120.1870">
    <property type="entry name" value="Fic/DOC protein, Fido domain"/>
    <property type="match status" value="1"/>
</dbReference>
<protein>
    <submittedName>
        <fullName evidence="1">6070_t:CDS:1</fullName>
    </submittedName>
</protein>